<dbReference type="Proteomes" id="UP000276215">
    <property type="component" value="Unassembled WGS sequence"/>
</dbReference>
<evidence type="ECO:0000313" key="5">
    <source>
        <dbReference type="EMBL" id="RPA91788.1"/>
    </source>
</evidence>
<dbReference type="InterPro" id="IPR015421">
    <property type="entry name" value="PyrdxlP-dep_Trfase_major"/>
</dbReference>
<keyword evidence="5" id="KW-0808">Transferase</keyword>
<dbReference type="GO" id="GO:0016830">
    <property type="term" value="F:carbon-carbon lyase activity"/>
    <property type="evidence" value="ECO:0007669"/>
    <property type="project" value="InterPro"/>
</dbReference>
<dbReference type="GO" id="GO:0016740">
    <property type="term" value="F:transferase activity"/>
    <property type="evidence" value="ECO:0007669"/>
    <property type="project" value="UniProtKB-KW"/>
</dbReference>
<accession>A0A3N4J3W2</accession>
<evidence type="ECO:0000313" key="6">
    <source>
        <dbReference type="Proteomes" id="UP000276215"/>
    </source>
</evidence>
<dbReference type="STRING" id="1336337.A0A3N4J3W2"/>
<dbReference type="InterPro" id="IPR015424">
    <property type="entry name" value="PyrdxlP-dep_Trfase"/>
</dbReference>
<evidence type="ECO:0000256" key="2">
    <source>
        <dbReference type="ARBA" id="ARBA00022898"/>
    </source>
</evidence>
<dbReference type="GO" id="GO:0030170">
    <property type="term" value="F:pyridoxal phosphate binding"/>
    <property type="evidence" value="ECO:0007669"/>
    <property type="project" value="InterPro"/>
</dbReference>
<dbReference type="AlphaFoldDB" id="A0A3N4J3W2"/>
<reference evidence="5 6" key="1">
    <citation type="journal article" date="2018" name="Nat. Ecol. Evol.">
        <title>Pezizomycetes genomes reveal the molecular basis of ectomycorrhizal truffle lifestyle.</title>
        <authorList>
            <person name="Murat C."/>
            <person name="Payen T."/>
            <person name="Noel B."/>
            <person name="Kuo A."/>
            <person name="Morin E."/>
            <person name="Chen J."/>
            <person name="Kohler A."/>
            <person name="Krizsan K."/>
            <person name="Balestrini R."/>
            <person name="Da Silva C."/>
            <person name="Montanini B."/>
            <person name="Hainaut M."/>
            <person name="Levati E."/>
            <person name="Barry K.W."/>
            <person name="Belfiori B."/>
            <person name="Cichocki N."/>
            <person name="Clum A."/>
            <person name="Dockter R.B."/>
            <person name="Fauchery L."/>
            <person name="Guy J."/>
            <person name="Iotti M."/>
            <person name="Le Tacon F."/>
            <person name="Lindquist E.A."/>
            <person name="Lipzen A."/>
            <person name="Malagnac F."/>
            <person name="Mello A."/>
            <person name="Molinier V."/>
            <person name="Miyauchi S."/>
            <person name="Poulain J."/>
            <person name="Riccioni C."/>
            <person name="Rubini A."/>
            <person name="Sitrit Y."/>
            <person name="Splivallo R."/>
            <person name="Traeger S."/>
            <person name="Wang M."/>
            <person name="Zifcakova L."/>
            <person name="Wipf D."/>
            <person name="Zambonelli A."/>
            <person name="Paolocci F."/>
            <person name="Nowrousian M."/>
            <person name="Ottonello S."/>
            <person name="Baldrian P."/>
            <person name="Spatafora J.W."/>
            <person name="Henrissat B."/>
            <person name="Nagy L.G."/>
            <person name="Aury J.M."/>
            <person name="Wincker P."/>
            <person name="Grigoriev I.V."/>
            <person name="Bonfante P."/>
            <person name="Martin F.M."/>
        </authorList>
    </citation>
    <scope>NUCLEOTIDE SEQUENCE [LARGE SCALE GENOMIC DNA]</scope>
    <source>
        <strain evidence="5 6">120613-1</strain>
    </source>
</reference>
<feature type="modified residue" description="N6-(pyridoxal phosphate)lysine" evidence="4">
    <location>
        <position position="438"/>
    </location>
</feature>
<evidence type="ECO:0000256" key="1">
    <source>
        <dbReference type="ARBA" id="ARBA00001933"/>
    </source>
</evidence>
<name>A0A3N4J3W2_9PEZI</name>
<keyword evidence="3" id="KW-0456">Lyase</keyword>
<dbReference type="Pfam" id="PF00282">
    <property type="entry name" value="Pyridoxal_deC"/>
    <property type="match status" value="1"/>
</dbReference>
<proteinExistence type="predicted"/>
<evidence type="ECO:0000256" key="3">
    <source>
        <dbReference type="ARBA" id="ARBA00023239"/>
    </source>
</evidence>
<dbReference type="GO" id="GO:0019752">
    <property type="term" value="P:carboxylic acid metabolic process"/>
    <property type="evidence" value="ECO:0007669"/>
    <property type="project" value="InterPro"/>
</dbReference>
<dbReference type="OrthoDB" id="2161780at2759"/>
<dbReference type="Gene3D" id="3.40.640.10">
    <property type="entry name" value="Type I PLP-dependent aspartate aminotransferase-like (Major domain)"/>
    <property type="match status" value="1"/>
</dbReference>
<protein>
    <submittedName>
        <fullName evidence="5">PLP-dependent transferase</fullName>
    </submittedName>
</protein>
<gene>
    <name evidence="5" type="ORF">L873DRAFT_1794683</name>
</gene>
<dbReference type="EMBL" id="ML120488">
    <property type="protein sequence ID" value="RPA91788.1"/>
    <property type="molecule type" value="Genomic_DNA"/>
</dbReference>
<keyword evidence="6" id="KW-1185">Reference proteome</keyword>
<dbReference type="InterPro" id="IPR002129">
    <property type="entry name" value="PyrdxlP-dep_de-COase"/>
</dbReference>
<keyword evidence="2 4" id="KW-0663">Pyridoxal phosphate</keyword>
<organism evidence="5 6">
    <name type="scientific">Choiromyces venosus 120613-1</name>
    <dbReference type="NCBI Taxonomy" id="1336337"/>
    <lineage>
        <taxon>Eukaryota</taxon>
        <taxon>Fungi</taxon>
        <taxon>Dikarya</taxon>
        <taxon>Ascomycota</taxon>
        <taxon>Pezizomycotina</taxon>
        <taxon>Pezizomycetes</taxon>
        <taxon>Pezizales</taxon>
        <taxon>Tuberaceae</taxon>
        <taxon>Choiromyces</taxon>
    </lineage>
</organism>
<dbReference type="PANTHER" id="PTHR42735:SF4">
    <property type="entry name" value="PYRIDOXAL PHOSPHATE-DEPENDENT DECARBOXYLASE FAMILY PROTEIN"/>
    <property type="match status" value="1"/>
</dbReference>
<evidence type="ECO:0000256" key="4">
    <source>
        <dbReference type="PIRSR" id="PIRSR602129-50"/>
    </source>
</evidence>
<dbReference type="SUPFAM" id="SSF53383">
    <property type="entry name" value="PLP-dependent transferases"/>
    <property type="match status" value="1"/>
</dbReference>
<comment type="cofactor">
    <cofactor evidence="1 4">
        <name>pyridoxal 5'-phosphate</name>
        <dbReference type="ChEBI" id="CHEBI:597326"/>
    </cofactor>
</comment>
<sequence length="1025" mass="113213">MSAPPPPAPMHLAIRSWFLGPRGENADEFKQMLTTAVDGQLVARHGYFPTDNDFFPAEMKSTETFKETMAKAKAELAALSDGLAKNSVPFWSPRYGTHMLMDSSLPAILGYFTTMLYNANNGTEEASGITTTIEVDAGLQLSKVLGYNVDSTVTSEPLAWGHITCGGTVANIESMWAARNLKFYPLSLRLAMKETGPLAFVSSTFEIETCVGQIKLLESLTTWELLNLKVATILDIPEKLQMQYSVSSKYLEDALRPYSIQTVGKTALENKFGVSHTPQYMASSTKHYSWPKSGALTGIGSDNIVNVGVDIDARLDTENLEALLEESLLRQQAVYAVVAVIGTTEEGAVDPLDKILSLREKFQQRGMSFAIHADAAWGGYFTSLVREEFPEPPLPFPPKERFGAPPSGFVPPITLPVHTEEQLLRLKHADSITLDPHKAGYTPYPAGALCYKDNRMRYQVTWTTPYITRDTGSGVAESVGNYSLEGSKPGAAAVSTYMTNRVIGLHKGGYGHLLDTASFNCRRLSAHWATMKTKDFFVIPFNMLPSEKKPDATPASIEKEKQFIRDNILDKQNWELNPADPQSDQKTIKLFRELGSDLVINGLACNFFLEDGGINQDVEEANYLNRRIVERLSISTPQDGLSVVPFFLSSTVFPQKDYGVCATNFKTRLGLIGPQDLFVIRNVSMGPWSSDFNPTADLAGHFREAASIEVEYSKKRNTISEDAHGFVVQGTNSIYLVYQSNFFMRNQRQQLIVKADLPEPAKSQYLAAKAANPTGISYVKTPANTKILLSKILADGQFTATLTKADGITIDKVKVTNISVLKNRPLDSRYRDSAYPKDYMPFYIYGNPDDAMIDHMLLFSPNIQLSAEVSLPVTESNTALRRRGLRASPYLATVLAQGGLAMIKGLHEAAMQPFNEITADTSNPNFFFAPGMSYEVYIYEDPRGSFADQDHPTGPGLDVVNWADWVAKGKLTLKKGIVVDNVGVNEDRFADSIGGPNNRRPKAGTNPFREEVDRIFPPKEGVGRY</sequence>
<dbReference type="InterPro" id="IPR050477">
    <property type="entry name" value="GrpII_AminoAcid_Decarb"/>
</dbReference>
<dbReference type="PANTHER" id="PTHR42735">
    <property type="match status" value="1"/>
</dbReference>